<protein>
    <submittedName>
        <fullName evidence="2">Uncharacterized protein</fullName>
    </submittedName>
</protein>
<keyword evidence="3" id="KW-1185">Reference proteome</keyword>
<evidence type="ECO:0000256" key="1">
    <source>
        <dbReference type="SAM" id="Phobius"/>
    </source>
</evidence>
<dbReference type="AlphaFoldDB" id="A0A7J7KY35"/>
<evidence type="ECO:0000313" key="3">
    <source>
        <dbReference type="Proteomes" id="UP000541444"/>
    </source>
</evidence>
<feature type="transmembrane region" description="Helical" evidence="1">
    <location>
        <begin position="42"/>
        <end position="64"/>
    </location>
</feature>
<reference evidence="2 3" key="1">
    <citation type="journal article" date="2020" name="IScience">
        <title>Genome Sequencing of the Endangered Kingdonia uniflora (Circaeasteraceae, Ranunculales) Reveals Potential Mechanisms of Evolutionary Specialization.</title>
        <authorList>
            <person name="Sun Y."/>
            <person name="Deng T."/>
            <person name="Zhang A."/>
            <person name="Moore M.J."/>
            <person name="Landis J.B."/>
            <person name="Lin N."/>
            <person name="Zhang H."/>
            <person name="Zhang X."/>
            <person name="Huang J."/>
            <person name="Zhang X."/>
            <person name="Sun H."/>
            <person name="Wang H."/>
        </authorList>
    </citation>
    <scope>NUCLEOTIDE SEQUENCE [LARGE SCALE GENOMIC DNA]</scope>
    <source>
        <strain evidence="2">TB1705</strain>
        <tissue evidence="2">Leaf</tissue>
    </source>
</reference>
<comment type="caution">
    <text evidence="2">The sequence shown here is derived from an EMBL/GenBank/DDBJ whole genome shotgun (WGS) entry which is preliminary data.</text>
</comment>
<keyword evidence="1" id="KW-1133">Transmembrane helix</keyword>
<proteinExistence type="predicted"/>
<keyword evidence="1" id="KW-0472">Membrane</keyword>
<dbReference type="EMBL" id="JACGCM010002803">
    <property type="protein sequence ID" value="KAF6135295.1"/>
    <property type="molecule type" value="Genomic_DNA"/>
</dbReference>
<accession>A0A7J7KY35</accession>
<dbReference type="OrthoDB" id="364779at2759"/>
<sequence length="117" mass="13512">MKLKNLKSLTKSCSGGQICIHLLWRIEVIHQKLAWLGRLSRCVYTASLASVLFSLSIGVELLILSFSQYFLLLASVSNIAKQMWVFKDFACELVFFLIMKARRRLLKFNSHFVYSFS</sequence>
<feature type="transmembrane region" description="Helical" evidence="1">
    <location>
        <begin position="84"/>
        <end position="101"/>
    </location>
</feature>
<keyword evidence="1" id="KW-0812">Transmembrane</keyword>
<evidence type="ECO:0000313" key="2">
    <source>
        <dbReference type="EMBL" id="KAF6135295.1"/>
    </source>
</evidence>
<gene>
    <name evidence="2" type="ORF">GIB67_021657</name>
</gene>
<name>A0A7J7KY35_9MAGN</name>
<organism evidence="2 3">
    <name type="scientific">Kingdonia uniflora</name>
    <dbReference type="NCBI Taxonomy" id="39325"/>
    <lineage>
        <taxon>Eukaryota</taxon>
        <taxon>Viridiplantae</taxon>
        <taxon>Streptophyta</taxon>
        <taxon>Embryophyta</taxon>
        <taxon>Tracheophyta</taxon>
        <taxon>Spermatophyta</taxon>
        <taxon>Magnoliopsida</taxon>
        <taxon>Ranunculales</taxon>
        <taxon>Circaeasteraceae</taxon>
        <taxon>Kingdonia</taxon>
    </lineage>
</organism>
<dbReference type="Proteomes" id="UP000541444">
    <property type="component" value="Unassembled WGS sequence"/>
</dbReference>